<dbReference type="Pfam" id="PF00058">
    <property type="entry name" value="Ldl_recept_b"/>
    <property type="match status" value="1"/>
</dbReference>
<dbReference type="PROSITE" id="PS01209">
    <property type="entry name" value="LDLRA_1"/>
    <property type="match status" value="1"/>
</dbReference>
<dbReference type="PRINTS" id="PR00261">
    <property type="entry name" value="LDLRECEPTOR"/>
</dbReference>
<dbReference type="InterPro" id="IPR018097">
    <property type="entry name" value="EGF_Ca-bd_CS"/>
</dbReference>
<dbReference type="SUPFAM" id="SSF57196">
    <property type="entry name" value="EGF/Laminin"/>
    <property type="match status" value="1"/>
</dbReference>
<evidence type="ECO:0000256" key="5">
    <source>
        <dbReference type="ARBA" id="ARBA00022729"/>
    </source>
</evidence>
<evidence type="ECO:0000256" key="12">
    <source>
        <dbReference type="PROSITE-ProRule" id="PRU00076"/>
    </source>
</evidence>
<evidence type="ECO:0000313" key="17">
    <source>
        <dbReference type="Proteomes" id="UP000014500"/>
    </source>
</evidence>
<dbReference type="Proteomes" id="UP000014500">
    <property type="component" value="Unassembled WGS sequence"/>
</dbReference>
<keyword evidence="6" id="KW-0677">Repeat</keyword>
<evidence type="ECO:0000256" key="3">
    <source>
        <dbReference type="ARBA" id="ARBA00022583"/>
    </source>
</evidence>
<dbReference type="GO" id="GO:0005886">
    <property type="term" value="C:plasma membrane"/>
    <property type="evidence" value="ECO:0007669"/>
    <property type="project" value="TreeGrafter"/>
</dbReference>
<dbReference type="HOGENOM" id="CLU_523378_0_0_1"/>
<evidence type="ECO:0000259" key="15">
    <source>
        <dbReference type="PROSITE" id="PS50026"/>
    </source>
</evidence>
<dbReference type="Pfam" id="PF00008">
    <property type="entry name" value="EGF"/>
    <property type="match status" value="1"/>
</dbReference>
<feature type="disulfide bond" evidence="13">
    <location>
        <begin position="58"/>
        <end position="76"/>
    </location>
</feature>
<comment type="caution">
    <text evidence="12">Lacks conserved residue(s) required for the propagation of feature annotation.</text>
</comment>
<dbReference type="SMART" id="SM00135">
    <property type="entry name" value="LY"/>
    <property type="match status" value="4"/>
</dbReference>
<sequence>MPLKTDGVNSDVFRCRDGQIIPSIKVCNKLADCIDGSDENNFTMCGLNKSCLPQEFTCSNGKCVSLIQICNKVDDCGDGSDEVGCSLYGRCENANCQQRCISLSTGGHMCHCSSGFRLSSNDKLRCDDVDECAQTRHNFCPQNCHNTIGSFNCSCANGYIQSEYKCLATGFAEVLIYANGPALLALHQGMFRYFIASDANITAMDVDTKEGMIYWVNSNNYLKRSFVPNATRTSPPSGLEQVLARVRSRVTSISVDWIARNLYWAEIIDSKDQKQGLLSVSSLDGRYKMPLIFMSSELVLAVAVNPEIRWVYWTSMGKLAQISAAWMDGTNRFVVVNSSLVAPTGLTIDYHHMRHRIYWSDAMLNRIESANWDGTDRIIIATGDMMGFPGKLDVFGSTLYWAPRNISEVRRVDKFGRGVHVTVSKHAQPITDFKVYQTVKYNLQGSNPCKDAGCSHLCLLTPVGAKCGCPEGTSFQPNSTLTCAAIREQSRPDPFKCLCLNGGLCRVYPSGEVSCQCPSGYQGNLCEIQIPTHLSG</sequence>
<evidence type="ECO:0000256" key="7">
    <source>
        <dbReference type="ARBA" id="ARBA00022989"/>
    </source>
</evidence>
<organism evidence="16 17">
    <name type="scientific">Strigamia maritima</name>
    <name type="common">European centipede</name>
    <name type="synonym">Geophilus maritimus</name>
    <dbReference type="NCBI Taxonomy" id="126957"/>
    <lineage>
        <taxon>Eukaryota</taxon>
        <taxon>Metazoa</taxon>
        <taxon>Ecdysozoa</taxon>
        <taxon>Arthropoda</taxon>
        <taxon>Myriapoda</taxon>
        <taxon>Chilopoda</taxon>
        <taxon>Pleurostigmophora</taxon>
        <taxon>Geophilomorpha</taxon>
        <taxon>Linotaeniidae</taxon>
        <taxon>Strigamia</taxon>
    </lineage>
</organism>
<dbReference type="SUPFAM" id="SSF57184">
    <property type="entry name" value="Growth factor receptor domain"/>
    <property type="match status" value="1"/>
</dbReference>
<dbReference type="InterPro" id="IPR049883">
    <property type="entry name" value="NOTCH1_EGF-like"/>
</dbReference>
<evidence type="ECO:0000256" key="13">
    <source>
        <dbReference type="PROSITE-ProRule" id="PRU00124"/>
    </source>
</evidence>
<dbReference type="GO" id="GO:0043235">
    <property type="term" value="C:receptor complex"/>
    <property type="evidence" value="ECO:0007669"/>
    <property type="project" value="TreeGrafter"/>
</dbReference>
<dbReference type="PROSITE" id="PS50026">
    <property type="entry name" value="EGF_3"/>
    <property type="match status" value="1"/>
</dbReference>
<dbReference type="eggNOG" id="KOG1215">
    <property type="taxonomic scope" value="Eukaryota"/>
</dbReference>
<evidence type="ECO:0000256" key="11">
    <source>
        <dbReference type="ARBA" id="ARBA00023180"/>
    </source>
</evidence>
<dbReference type="PROSITE" id="PS51120">
    <property type="entry name" value="LDLRB"/>
    <property type="match status" value="2"/>
</dbReference>
<dbReference type="FunFam" id="4.10.400.10:FF:000034">
    <property type="entry name" value="Low-density lipoprotein receptor-related protein 2"/>
    <property type="match status" value="1"/>
</dbReference>
<dbReference type="PhylomeDB" id="T1IUN6"/>
<keyword evidence="9 12" id="KW-1015">Disulfide bond</keyword>
<dbReference type="GO" id="GO:0006897">
    <property type="term" value="P:endocytosis"/>
    <property type="evidence" value="ECO:0007669"/>
    <property type="project" value="UniProtKB-KW"/>
</dbReference>
<dbReference type="SMART" id="SM00181">
    <property type="entry name" value="EGF"/>
    <property type="match status" value="4"/>
</dbReference>
<dbReference type="EnsemblMetazoa" id="SMAR004864-RA">
    <property type="protein sequence ID" value="SMAR004864-PA"/>
    <property type="gene ID" value="SMAR004864"/>
</dbReference>
<dbReference type="InterPro" id="IPR036055">
    <property type="entry name" value="LDL_receptor-like_sf"/>
</dbReference>
<dbReference type="Pfam" id="PF07645">
    <property type="entry name" value="EGF_CA"/>
    <property type="match status" value="1"/>
</dbReference>
<dbReference type="PROSITE" id="PS50068">
    <property type="entry name" value="LDLRA_2"/>
    <property type="match status" value="2"/>
</dbReference>
<comment type="subcellular location">
    <subcellularLocation>
        <location evidence="1">Membrane</location>
        <topology evidence="1">Single-pass membrane protein</topology>
    </subcellularLocation>
</comment>
<keyword evidence="4" id="KW-0812">Transmembrane</keyword>
<dbReference type="STRING" id="126957.T1IUN6"/>
<dbReference type="SMART" id="SM00192">
    <property type="entry name" value="LDLa"/>
    <property type="match status" value="2"/>
</dbReference>
<dbReference type="GO" id="GO:0005509">
    <property type="term" value="F:calcium ion binding"/>
    <property type="evidence" value="ECO:0007669"/>
    <property type="project" value="InterPro"/>
</dbReference>
<reference evidence="16" key="2">
    <citation type="submission" date="2015-02" db="UniProtKB">
        <authorList>
            <consortium name="EnsemblMetazoa"/>
        </authorList>
    </citation>
    <scope>IDENTIFICATION</scope>
</reference>
<keyword evidence="3" id="KW-0254">Endocytosis</keyword>
<feature type="domain" description="EGF-like" evidence="15">
    <location>
        <begin position="493"/>
        <end position="527"/>
    </location>
</feature>
<dbReference type="InterPro" id="IPR002172">
    <property type="entry name" value="LDrepeatLR_classA_rpt"/>
</dbReference>
<dbReference type="EMBL" id="JH431549">
    <property type="status" value="NOT_ANNOTATED_CDS"/>
    <property type="molecule type" value="Genomic_DNA"/>
</dbReference>
<dbReference type="AlphaFoldDB" id="T1IUN6"/>
<dbReference type="Gene3D" id="4.10.400.10">
    <property type="entry name" value="Low-density Lipoprotein Receptor"/>
    <property type="match status" value="2"/>
</dbReference>
<feature type="disulfide bond" evidence="12">
    <location>
        <begin position="517"/>
        <end position="526"/>
    </location>
</feature>
<evidence type="ECO:0000256" key="9">
    <source>
        <dbReference type="ARBA" id="ARBA00023157"/>
    </source>
</evidence>
<dbReference type="InterPro" id="IPR011042">
    <property type="entry name" value="6-blade_b-propeller_TolB-like"/>
</dbReference>
<dbReference type="InterPro" id="IPR000742">
    <property type="entry name" value="EGF"/>
</dbReference>
<evidence type="ECO:0000256" key="10">
    <source>
        <dbReference type="ARBA" id="ARBA00023170"/>
    </source>
</evidence>
<dbReference type="InterPro" id="IPR001881">
    <property type="entry name" value="EGF-like_Ca-bd_dom"/>
</dbReference>
<dbReference type="SUPFAM" id="SSF63825">
    <property type="entry name" value="YWTD domain"/>
    <property type="match status" value="1"/>
</dbReference>
<evidence type="ECO:0000256" key="6">
    <source>
        <dbReference type="ARBA" id="ARBA00022737"/>
    </source>
</evidence>
<dbReference type="InterPro" id="IPR023415">
    <property type="entry name" value="LDLR_class-A_CS"/>
</dbReference>
<dbReference type="PROSITE" id="PS01187">
    <property type="entry name" value="EGF_CA"/>
    <property type="match status" value="1"/>
</dbReference>
<dbReference type="SUPFAM" id="SSF57424">
    <property type="entry name" value="LDL receptor-like module"/>
    <property type="match status" value="2"/>
</dbReference>
<evidence type="ECO:0000256" key="2">
    <source>
        <dbReference type="ARBA" id="ARBA00022536"/>
    </source>
</evidence>
<feature type="repeat" description="LDL-receptor class B" evidence="14">
    <location>
        <begin position="309"/>
        <end position="352"/>
    </location>
</feature>
<dbReference type="Pfam" id="PF00057">
    <property type="entry name" value="Ldl_recept_a"/>
    <property type="match status" value="2"/>
</dbReference>
<evidence type="ECO:0000256" key="14">
    <source>
        <dbReference type="PROSITE-ProRule" id="PRU00461"/>
    </source>
</evidence>
<evidence type="ECO:0000256" key="4">
    <source>
        <dbReference type="ARBA" id="ARBA00022692"/>
    </source>
</evidence>
<evidence type="ECO:0000313" key="16">
    <source>
        <dbReference type="EnsemblMetazoa" id="SMAR004864-PA"/>
    </source>
</evidence>
<dbReference type="PROSITE" id="PS00022">
    <property type="entry name" value="EGF_1"/>
    <property type="match status" value="1"/>
</dbReference>
<feature type="repeat" description="LDL-receptor class B" evidence="14">
    <location>
        <begin position="355"/>
        <end position="398"/>
    </location>
</feature>
<keyword evidence="8" id="KW-0472">Membrane</keyword>
<name>T1IUN6_STRMM</name>
<protein>
    <recommendedName>
        <fullName evidence="15">EGF-like domain-containing protein</fullName>
    </recommendedName>
</protein>
<dbReference type="PROSITE" id="PS01186">
    <property type="entry name" value="EGF_2"/>
    <property type="match status" value="2"/>
</dbReference>
<feature type="disulfide bond" evidence="13">
    <location>
        <begin position="51"/>
        <end position="63"/>
    </location>
</feature>
<dbReference type="InterPro" id="IPR009030">
    <property type="entry name" value="Growth_fac_rcpt_cys_sf"/>
</dbReference>
<keyword evidence="11" id="KW-0325">Glycoprotein</keyword>
<dbReference type="FunFam" id="2.120.10.30:FF:000241">
    <property type="entry name" value="Low-density lipoprotein receptor-related protein 6"/>
    <property type="match status" value="1"/>
</dbReference>
<dbReference type="PANTHER" id="PTHR22722">
    <property type="entry name" value="LOW-DENSITY LIPOPROTEIN RECEPTOR-RELATED PROTEIN 2-RELATED"/>
    <property type="match status" value="1"/>
</dbReference>
<dbReference type="PANTHER" id="PTHR22722:SF14">
    <property type="entry name" value="MEGALIN, ISOFORM A"/>
    <property type="match status" value="1"/>
</dbReference>
<evidence type="ECO:0000256" key="1">
    <source>
        <dbReference type="ARBA" id="ARBA00004167"/>
    </source>
</evidence>
<dbReference type="InterPro" id="IPR000033">
    <property type="entry name" value="LDLR_classB_rpt"/>
</dbReference>
<dbReference type="Gene3D" id="2.10.25.10">
    <property type="entry name" value="Laminin"/>
    <property type="match status" value="3"/>
</dbReference>
<keyword evidence="2 12" id="KW-0245">EGF-like domain</keyword>
<dbReference type="SMART" id="SM00179">
    <property type="entry name" value="EGF_CA"/>
    <property type="match status" value="2"/>
</dbReference>
<dbReference type="Gene3D" id="2.120.10.30">
    <property type="entry name" value="TolB, C-terminal domain"/>
    <property type="match status" value="1"/>
</dbReference>
<dbReference type="InterPro" id="IPR051221">
    <property type="entry name" value="LDLR-related"/>
</dbReference>
<proteinExistence type="predicted"/>
<keyword evidence="10" id="KW-0675">Receptor</keyword>
<keyword evidence="5" id="KW-0732">Signal</keyword>
<accession>T1IUN6</accession>
<keyword evidence="7" id="KW-1133">Transmembrane helix</keyword>
<feature type="disulfide bond" evidence="13">
    <location>
        <begin position="15"/>
        <end position="33"/>
    </location>
</feature>
<dbReference type="CDD" id="cd00112">
    <property type="entry name" value="LDLa"/>
    <property type="match status" value="2"/>
</dbReference>
<dbReference type="OMA" id="TNWCTER"/>
<evidence type="ECO:0000256" key="8">
    <source>
        <dbReference type="ARBA" id="ARBA00023136"/>
    </source>
</evidence>
<dbReference type="CDD" id="cd00054">
    <property type="entry name" value="EGF_CA"/>
    <property type="match status" value="1"/>
</dbReference>
<feature type="disulfide bond" evidence="13">
    <location>
        <begin position="70"/>
        <end position="85"/>
    </location>
</feature>
<keyword evidence="17" id="KW-1185">Reference proteome</keyword>
<reference evidence="17" key="1">
    <citation type="submission" date="2011-05" db="EMBL/GenBank/DDBJ databases">
        <authorList>
            <person name="Richards S.R."/>
            <person name="Qu J."/>
            <person name="Jiang H."/>
            <person name="Jhangiani S.N."/>
            <person name="Agravi P."/>
            <person name="Goodspeed R."/>
            <person name="Gross S."/>
            <person name="Mandapat C."/>
            <person name="Jackson L."/>
            <person name="Mathew T."/>
            <person name="Pu L."/>
            <person name="Thornton R."/>
            <person name="Saada N."/>
            <person name="Wilczek-Boney K.B."/>
            <person name="Lee S."/>
            <person name="Kovar C."/>
            <person name="Wu Y."/>
            <person name="Scherer S.E."/>
            <person name="Worley K.C."/>
            <person name="Muzny D.M."/>
            <person name="Gibbs R."/>
        </authorList>
    </citation>
    <scope>NUCLEOTIDE SEQUENCE</scope>
    <source>
        <strain evidence="17">Brora</strain>
    </source>
</reference>